<dbReference type="PANTHER" id="PTHR10828">
    <property type="entry name" value="M-PHASE INDUCER PHOSPHATASE DUAL SPECIFICITY PHOSPHATASE CDC25"/>
    <property type="match status" value="1"/>
</dbReference>
<evidence type="ECO:0000256" key="1">
    <source>
        <dbReference type="SAM" id="MobiDB-lite"/>
    </source>
</evidence>
<protein>
    <submittedName>
        <fullName evidence="4">Rhodanese domain-containing protein</fullName>
    </submittedName>
</protein>
<accession>A0AA85FJQ3</accession>
<feature type="compositionally biased region" description="Basic and acidic residues" evidence="1">
    <location>
        <begin position="512"/>
        <end position="522"/>
    </location>
</feature>
<evidence type="ECO:0000313" key="4">
    <source>
        <dbReference type="WBParaSite" id="SRDH1_53040.2"/>
    </source>
</evidence>
<feature type="compositionally biased region" description="Low complexity" evidence="1">
    <location>
        <begin position="206"/>
        <end position="220"/>
    </location>
</feature>
<proteinExistence type="predicted"/>
<dbReference type="GO" id="GO:0005737">
    <property type="term" value="C:cytoplasm"/>
    <property type="evidence" value="ECO:0007669"/>
    <property type="project" value="TreeGrafter"/>
</dbReference>
<evidence type="ECO:0000313" key="3">
    <source>
        <dbReference type="Proteomes" id="UP000050792"/>
    </source>
</evidence>
<dbReference type="AlphaFoldDB" id="A0AA85FJQ3"/>
<dbReference type="InterPro" id="IPR001763">
    <property type="entry name" value="Rhodanese-like_dom"/>
</dbReference>
<dbReference type="Proteomes" id="UP000050792">
    <property type="component" value="Unassembled WGS sequence"/>
</dbReference>
<dbReference type="Pfam" id="PF00581">
    <property type="entry name" value="Rhodanese"/>
    <property type="match status" value="1"/>
</dbReference>
<dbReference type="WBParaSite" id="SRDH1_53040.2">
    <property type="protein sequence ID" value="SRDH1_53040.2"/>
    <property type="gene ID" value="SRDH1_53040"/>
</dbReference>
<dbReference type="GO" id="GO:0004725">
    <property type="term" value="F:protein tyrosine phosphatase activity"/>
    <property type="evidence" value="ECO:0007669"/>
    <property type="project" value="TreeGrafter"/>
</dbReference>
<dbReference type="PANTHER" id="PTHR10828:SF17">
    <property type="entry name" value="PROTEIN-TYROSINE-PHOSPHATASE"/>
    <property type="match status" value="1"/>
</dbReference>
<dbReference type="GO" id="GO:0005634">
    <property type="term" value="C:nucleus"/>
    <property type="evidence" value="ECO:0007669"/>
    <property type="project" value="TreeGrafter"/>
</dbReference>
<name>A0AA85FJQ3_9TREM</name>
<dbReference type="InterPro" id="IPR036873">
    <property type="entry name" value="Rhodanese-like_dom_sf"/>
</dbReference>
<dbReference type="GO" id="GO:0000086">
    <property type="term" value="P:G2/M transition of mitotic cell cycle"/>
    <property type="evidence" value="ECO:0007669"/>
    <property type="project" value="TreeGrafter"/>
</dbReference>
<feature type="region of interest" description="Disordered" evidence="1">
    <location>
        <begin position="703"/>
        <end position="749"/>
    </location>
</feature>
<evidence type="ECO:0000259" key="2">
    <source>
        <dbReference type="PROSITE" id="PS50206"/>
    </source>
</evidence>
<dbReference type="Gene3D" id="3.40.250.10">
    <property type="entry name" value="Rhodanese-like domain"/>
    <property type="match status" value="1"/>
</dbReference>
<feature type="domain" description="Rhodanese" evidence="2">
    <location>
        <begin position="403"/>
        <end position="603"/>
    </location>
</feature>
<dbReference type="GO" id="GO:0010971">
    <property type="term" value="P:positive regulation of G2/M transition of mitotic cell cycle"/>
    <property type="evidence" value="ECO:0007669"/>
    <property type="project" value="TreeGrafter"/>
</dbReference>
<dbReference type="GO" id="GO:0110032">
    <property type="term" value="P:positive regulation of G2/MI transition of meiotic cell cycle"/>
    <property type="evidence" value="ECO:0007669"/>
    <property type="project" value="TreeGrafter"/>
</dbReference>
<feature type="compositionally biased region" description="Polar residues" evidence="1">
    <location>
        <begin position="717"/>
        <end position="729"/>
    </location>
</feature>
<reference evidence="4" key="2">
    <citation type="submission" date="2023-11" db="UniProtKB">
        <authorList>
            <consortium name="WormBaseParasite"/>
        </authorList>
    </citation>
    <scope>IDENTIFICATION</scope>
</reference>
<reference evidence="3" key="1">
    <citation type="submission" date="2022-06" db="EMBL/GenBank/DDBJ databases">
        <authorList>
            <person name="Berger JAMES D."/>
            <person name="Berger JAMES D."/>
        </authorList>
    </citation>
    <scope>NUCLEOTIDE SEQUENCE [LARGE SCALE GENOMIC DNA]</scope>
</reference>
<organism evidence="3 4">
    <name type="scientific">Schistosoma rodhaini</name>
    <dbReference type="NCBI Taxonomy" id="6188"/>
    <lineage>
        <taxon>Eukaryota</taxon>
        <taxon>Metazoa</taxon>
        <taxon>Spiralia</taxon>
        <taxon>Lophotrochozoa</taxon>
        <taxon>Platyhelminthes</taxon>
        <taxon>Trematoda</taxon>
        <taxon>Digenea</taxon>
        <taxon>Strigeidida</taxon>
        <taxon>Schistosomatoidea</taxon>
        <taxon>Schistosomatidae</taxon>
        <taxon>Schistosoma</taxon>
    </lineage>
</organism>
<dbReference type="PROSITE" id="PS50206">
    <property type="entry name" value="RHODANESE_3"/>
    <property type="match status" value="1"/>
</dbReference>
<feature type="region of interest" description="Disordered" evidence="1">
    <location>
        <begin position="512"/>
        <end position="532"/>
    </location>
</feature>
<sequence length="907" mass="100877">MPNFGIAKNTEFMNMGDLSSDTPVTRLSKILSKANFLEVSKTKTAPKLHQISEIIPPDIDESANQEPPTTSVWSEAPEFFVRESSNSCSSGYYSGATTHSAPASSICERFFEINVDHDPPISLIRSVYEPTESTAPGDITLRRAHSCSSRGWLAKRHIRQQWPRISGISRERDTSLVGIANTDTNSCPAAIVHDNNPCNLRRYSLPPVGESGSGSTSEASPPRDHLVSFLTSTKSPSPEKRMECSSSLLHPIPKKQRIESPREIDCNSTIPTEELTENSEHDNIGSLFSNPNGGPKPFFELLRHHSTPMPSSYSYKHCPSSPVEVFNDENLNKPRISRCLSEMHSVSYDAIARCIGSLSNHSLCSDGRRARALPVVDRTGSGLHCVSTDTVSDLISGSKRNINYVIVDCRFPYEYEGGHIKGAINIFTHCDLVQEIFNRVPAQRPPGTSGPPRFLGEDLARRLATTQREPLSAPCELISDDEDEDEFPENTTSEISDSDLAYGNDEVILEKNIHNDSPKSEPDLSYVSSGLSNISESSNQDPPFVVIFHCEFSSQRAPALAAFLRSVDRVSNYHRYPFLYFPEIYIMKGGYSAFYRKFPHLCTPQEYVKMFHRDYRNHLRLYKRLTRRVSSACMACIKPQQTEVDKSQIPVSEVDSYCQLPLNLKVGVHGMLTTHKPPTYQFRSNRDFCMHEDNSISDLVNYENKENYSPSGPELCSKSQSHHSCPSDNVNEEPKNAMPASPSVEGCNQVSSSVVDSPLGLAEVVVRVGRRVIAATLGSTNNNCSDVARALDRIKYHHSPQSIQSLEGKPPVRCLKRSLTTNSLDIRHQLIRPKVFNPFCGGNSYSQNTPSIRRVRTNSNTDLLSIDNTVNSILAPTTSTTSNQIHQVQSSPQKEHLSYHSLSTCSE</sequence>
<dbReference type="SMART" id="SM00450">
    <property type="entry name" value="RHOD"/>
    <property type="match status" value="1"/>
</dbReference>
<feature type="region of interest" description="Disordered" evidence="1">
    <location>
        <begin position="203"/>
        <end position="245"/>
    </location>
</feature>
<dbReference type="SUPFAM" id="SSF52821">
    <property type="entry name" value="Rhodanese/Cell cycle control phosphatase"/>
    <property type="match status" value="1"/>
</dbReference>
<keyword evidence="3" id="KW-1185">Reference proteome</keyword>